<evidence type="ECO:0000313" key="2">
    <source>
        <dbReference type="Proteomes" id="UP000269945"/>
    </source>
</evidence>
<dbReference type="Proteomes" id="UP000269945">
    <property type="component" value="Unassembled WGS sequence"/>
</dbReference>
<proteinExistence type="predicted"/>
<name>A0A9X9M578_GULGU</name>
<reference evidence="1 2" key="1">
    <citation type="submission" date="2018-10" db="EMBL/GenBank/DDBJ databases">
        <authorList>
            <person name="Ekblom R."/>
            <person name="Jareborg N."/>
        </authorList>
    </citation>
    <scope>NUCLEOTIDE SEQUENCE [LARGE SCALE GENOMIC DNA]</scope>
    <source>
        <tissue evidence="1">Muscle</tissue>
    </source>
</reference>
<comment type="caution">
    <text evidence="1">The sequence shown here is derived from an EMBL/GenBank/DDBJ whole genome shotgun (WGS) entry which is preliminary data.</text>
</comment>
<organism evidence="1 2">
    <name type="scientific">Gulo gulo</name>
    <name type="common">Wolverine</name>
    <name type="synonym">Gluton</name>
    <dbReference type="NCBI Taxonomy" id="48420"/>
    <lineage>
        <taxon>Eukaryota</taxon>
        <taxon>Metazoa</taxon>
        <taxon>Chordata</taxon>
        <taxon>Craniata</taxon>
        <taxon>Vertebrata</taxon>
        <taxon>Euteleostomi</taxon>
        <taxon>Mammalia</taxon>
        <taxon>Eutheria</taxon>
        <taxon>Laurasiatheria</taxon>
        <taxon>Carnivora</taxon>
        <taxon>Caniformia</taxon>
        <taxon>Musteloidea</taxon>
        <taxon>Mustelidae</taxon>
        <taxon>Guloninae</taxon>
        <taxon>Gulo</taxon>
    </lineage>
</organism>
<dbReference type="AlphaFoldDB" id="A0A9X9M578"/>
<sequence>MVTFILRPFKLQVAFPGSSPAF</sequence>
<evidence type="ECO:0000313" key="1">
    <source>
        <dbReference type="EMBL" id="VCX37066.1"/>
    </source>
</evidence>
<protein>
    <submittedName>
        <fullName evidence="1">Uncharacterized protein</fullName>
    </submittedName>
</protein>
<gene>
    <name evidence="1" type="ORF">BN2614_LOCUS1</name>
</gene>
<keyword evidence="2" id="KW-1185">Reference proteome</keyword>
<dbReference type="EMBL" id="CYRY02042991">
    <property type="protein sequence ID" value="VCX37066.1"/>
    <property type="molecule type" value="Genomic_DNA"/>
</dbReference>
<accession>A0A9X9M578</accession>